<keyword evidence="2" id="KW-1185">Reference proteome</keyword>
<proteinExistence type="predicted"/>
<dbReference type="KEGG" id="spu:100891149"/>
<dbReference type="EnsemblMetazoa" id="XM_011668735">
    <property type="protein sequence ID" value="XP_011667037"/>
    <property type="gene ID" value="LOC100891149"/>
</dbReference>
<evidence type="ECO:0000313" key="1">
    <source>
        <dbReference type="EnsemblMetazoa" id="XP_011667037"/>
    </source>
</evidence>
<dbReference type="Proteomes" id="UP000007110">
    <property type="component" value="Unassembled WGS sequence"/>
</dbReference>
<reference evidence="1" key="2">
    <citation type="submission" date="2021-01" db="UniProtKB">
        <authorList>
            <consortium name="EnsemblMetazoa"/>
        </authorList>
    </citation>
    <scope>IDENTIFICATION</scope>
</reference>
<dbReference type="AlphaFoldDB" id="A0A7M7HDZ4"/>
<dbReference type="OMA" id="KRQSEYP"/>
<organism evidence="1 2">
    <name type="scientific">Strongylocentrotus purpuratus</name>
    <name type="common">Purple sea urchin</name>
    <dbReference type="NCBI Taxonomy" id="7668"/>
    <lineage>
        <taxon>Eukaryota</taxon>
        <taxon>Metazoa</taxon>
        <taxon>Echinodermata</taxon>
        <taxon>Eleutherozoa</taxon>
        <taxon>Echinozoa</taxon>
        <taxon>Echinoidea</taxon>
        <taxon>Euechinoidea</taxon>
        <taxon>Echinacea</taxon>
        <taxon>Camarodonta</taxon>
        <taxon>Echinidea</taxon>
        <taxon>Strongylocentrotidae</taxon>
        <taxon>Strongylocentrotus</taxon>
    </lineage>
</organism>
<reference evidence="2" key="1">
    <citation type="submission" date="2015-02" db="EMBL/GenBank/DDBJ databases">
        <title>Genome sequencing for Strongylocentrotus purpuratus.</title>
        <authorList>
            <person name="Murali S."/>
            <person name="Liu Y."/>
            <person name="Vee V."/>
            <person name="English A."/>
            <person name="Wang M."/>
            <person name="Skinner E."/>
            <person name="Han Y."/>
            <person name="Muzny D.M."/>
            <person name="Worley K.C."/>
            <person name="Gibbs R.A."/>
        </authorList>
    </citation>
    <scope>NUCLEOTIDE SEQUENCE</scope>
</reference>
<evidence type="ECO:0000313" key="2">
    <source>
        <dbReference type="Proteomes" id="UP000007110"/>
    </source>
</evidence>
<sequence>MLSTETSSIMSFSTPSVRFINLPTVTLPNGILRFISVTENQHTVVTDGDMLMGTPLFLATDILTGTSVTADNQPRIHARYGKQGLATKLTIPSGIKINGLHGTSRGLWFYSIVGALKVTFEFHSPDQQVALMDALQDVWRTKYKDPPLPSSIVVQHVEENRGKNRDRDVDGETSLEARSCLPIDHETRNEGHVDATGISDEKNIESGKPIKRHYTISISNTVSKRKRTLDEFVNEPVLKIDRSTSTDDQVVQGDGVIDLEVHHVEEVLTEREPPPSSPDQAKCWCGAVQRRLQELAERYGDEILSEELTCSMEHVVEMLHVMTRGEIDTCLQLLNSLSDAVCENTRRDGEEALRQSSDRVSEVLAEWLGSKFNREISQISERVVEFKQRNIDQINNLPQAKNLVNTLFPKTMVDFIMTWLGTRTEQRMASSDLGVTLASDLDHVDESQRTGHDDHVGNRLTFGEKRTEEGNSRYPLAQFILELANQTLISGMAHVIYPRLIQNTNV</sequence>
<dbReference type="GeneID" id="100891149"/>
<dbReference type="RefSeq" id="XP_011667037.2">
    <property type="nucleotide sequence ID" value="XM_011668735.2"/>
</dbReference>
<accession>A0A7M7HDZ4</accession>
<name>A0A7M7HDZ4_STRPU</name>
<dbReference type="OrthoDB" id="10048622at2759"/>
<dbReference type="InParanoid" id="A0A7M7HDZ4"/>
<protein>
    <submittedName>
        <fullName evidence="1">Uncharacterized protein</fullName>
    </submittedName>
</protein>